<feature type="domain" description="Bacterial type II secretion system protein E" evidence="4">
    <location>
        <begin position="384"/>
        <end position="398"/>
    </location>
</feature>
<dbReference type="GO" id="GO:0005524">
    <property type="term" value="F:ATP binding"/>
    <property type="evidence" value="ECO:0007669"/>
    <property type="project" value="UniProtKB-KW"/>
</dbReference>
<dbReference type="SUPFAM" id="SSF52540">
    <property type="entry name" value="P-loop containing nucleoside triphosphate hydrolases"/>
    <property type="match status" value="1"/>
</dbReference>
<dbReference type="PANTHER" id="PTHR30258:SF3">
    <property type="entry name" value="SLL1921 PROTEIN"/>
    <property type="match status" value="1"/>
</dbReference>
<comment type="similarity">
    <text evidence="1">Belongs to the GSP E family.</text>
</comment>
<dbReference type="FunFam" id="3.40.50.300:FF:000398">
    <property type="entry name" value="Type IV pilus assembly ATPase PilB"/>
    <property type="match status" value="1"/>
</dbReference>
<dbReference type="Proteomes" id="UP000727962">
    <property type="component" value="Unassembled WGS sequence"/>
</dbReference>
<dbReference type="SMART" id="SM00382">
    <property type="entry name" value="AAA"/>
    <property type="match status" value="1"/>
</dbReference>
<dbReference type="InterPro" id="IPR037257">
    <property type="entry name" value="T2SS_E_N_sf"/>
</dbReference>
<dbReference type="CDD" id="cd01129">
    <property type="entry name" value="PulE-GspE-like"/>
    <property type="match status" value="1"/>
</dbReference>
<dbReference type="EMBL" id="JACOSL010000060">
    <property type="protein sequence ID" value="MBI1757390.1"/>
    <property type="molecule type" value="Genomic_DNA"/>
</dbReference>
<comment type="caution">
    <text evidence="5">The sequence shown here is derived from an EMBL/GenBank/DDBJ whole genome shotgun (WGS) entry which is preliminary data.</text>
</comment>
<gene>
    <name evidence="5" type="primary">tadA</name>
    <name evidence="5" type="ORF">HYR64_09825</name>
</gene>
<keyword evidence="3" id="KW-0067">ATP-binding</keyword>
<dbReference type="InterPro" id="IPR001482">
    <property type="entry name" value="T2SS/T4SS_dom"/>
</dbReference>
<dbReference type="PANTHER" id="PTHR30258">
    <property type="entry name" value="TYPE II SECRETION SYSTEM PROTEIN GSPE-RELATED"/>
    <property type="match status" value="1"/>
</dbReference>
<dbReference type="FunFam" id="3.30.450.90:FF:000001">
    <property type="entry name" value="Type II secretion system ATPase GspE"/>
    <property type="match status" value="1"/>
</dbReference>
<dbReference type="InterPro" id="IPR027417">
    <property type="entry name" value="P-loop_NTPase"/>
</dbReference>
<organism evidence="5 6">
    <name type="scientific">Fimbriimonas ginsengisoli</name>
    <dbReference type="NCBI Taxonomy" id="1005039"/>
    <lineage>
        <taxon>Bacteria</taxon>
        <taxon>Bacillati</taxon>
        <taxon>Armatimonadota</taxon>
        <taxon>Fimbriimonadia</taxon>
        <taxon>Fimbriimonadales</taxon>
        <taxon>Fimbriimonadaceae</taxon>
        <taxon>Fimbriimonas</taxon>
    </lineage>
</organism>
<dbReference type="PROSITE" id="PS00662">
    <property type="entry name" value="T2SP_E"/>
    <property type="match status" value="1"/>
</dbReference>
<dbReference type="Gene3D" id="3.40.50.300">
    <property type="entry name" value="P-loop containing nucleotide triphosphate hydrolases"/>
    <property type="match status" value="1"/>
</dbReference>
<dbReference type="InterPro" id="IPR007831">
    <property type="entry name" value="T2SS_GspE_N"/>
</dbReference>
<evidence type="ECO:0000313" key="5">
    <source>
        <dbReference type="EMBL" id="MBI1757390.1"/>
    </source>
</evidence>
<dbReference type="Pfam" id="PF00437">
    <property type="entry name" value="T2SSE"/>
    <property type="match status" value="1"/>
</dbReference>
<keyword evidence="2" id="KW-0547">Nucleotide-binding</keyword>
<dbReference type="Pfam" id="PF05157">
    <property type="entry name" value="MshEN"/>
    <property type="match status" value="1"/>
</dbReference>
<protein>
    <submittedName>
        <fullName evidence="5">Flp pilus assembly complex ATPase component TadA</fullName>
    </submittedName>
</protein>
<accession>A0A931LZ15</accession>
<dbReference type="SUPFAM" id="SSF160246">
    <property type="entry name" value="EspE N-terminal domain-like"/>
    <property type="match status" value="1"/>
</dbReference>
<sequence>MLTGDVFVSEGLIDQGQLDLAVEKHRELGGQEPIARVLVSMGLVQERDRVRCLGKVWGVSFIDIAEVTPQPEALELLSPQIARRFKAIPFQLEGNRLIVAMANPLDIFVIDELRLTTGLEIEPMIAVEEDLIAALSTHYRIDGGVVDAIAGVMKDFDGSVEMAARDDEELSEAELREMGEDAPIVRLANLIISQAVADKASDIHIEPHREGLKVRYRVDGVMLDAMQLPRKVIAPLTSRFKIMSDMDIAEKRMPQDNRIGAVIAGKPFDFRVSSLPVVHGEKIVMRVLDKGGVMVGLSKLGFLPHTLKIVEDMCAKSYGIILVTGPTGSGKSTTLYSILNKINTGSKNILTIEDPVEYEIAGINQCGVNVRAGMTFAAGLRAMLRQDPDVIMVGEMRDPETSTIAMEAALTGHLVLSTLHTNDAPGAVTRLIEMGVEPFLISSSVICVLAQRLVRMICPNCKENYHASRESLLRYGFPLPEEIGAETHGELVLFRGKGCDKCKHTGYRGRTGVHELMVMADDLRDKVLESAPSHVLRAMAMANGMRTLQMDAVQKVLSGVTSVDEVLRVIYA</sequence>
<dbReference type="GO" id="GO:0005886">
    <property type="term" value="C:plasma membrane"/>
    <property type="evidence" value="ECO:0007669"/>
    <property type="project" value="TreeGrafter"/>
</dbReference>
<evidence type="ECO:0000256" key="1">
    <source>
        <dbReference type="ARBA" id="ARBA00006611"/>
    </source>
</evidence>
<name>A0A931LZ15_FIMGI</name>
<evidence type="ECO:0000313" key="6">
    <source>
        <dbReference type="Proteomes" id="UP000727962"/>
    </source>
</evidence>
<dbReference type="AlphaFoldDB" id="A0A931LZ15"/>
<dbReference type="Gene3D" id="3.30.450.90">
    <property type="match status" value="1"/>
</dbReference>
<dbReference type="GO" id="GO:0016887">
    <property type="term" value="F:ATP hydrolysis activity"/>
    <property type="evidence" value="ECO:0007669"/>
    <property type="project" value="TreeGrafter"/>
</dbReference>
<evidence type="ECO:0000256" key="3">
    <source>
        <dbReference type="ARBA" id="ARBA00022840"/>
    </source>
</evidence>
<evidence type="ECO:0000259" key="4">
    <source>
        <dbReference type="PROSITE" id="PS00662"/>
    </source>
</evidence>
<dbReference type="InterPro" id="IPR003593">
    <property type="entry name" value="AAA+_ATPase"/>
</dbReference>
<reference evidence="5" key="1">
    <citation type="submission" date="2020-07" db="EMBL/GenBank/DDBJ databases">
        <title>Huge and variable diversity of episymbiotic CPR bacteria and DPANN archaea in groundwater ecosystems.</title>
        <authorList>
            <person name="He C.Y."/>
            <person name="Keren R."/>
            <person name="Whittaker M."/>
            <person name="Farag I.F."/>
            <person name="Doudna J."/>
            <person name="Cate J.H.D."/>
            <person name="Banfield J.F."/>
        </authorList>
    </citation>
    <scope>NUCLEOTIDE SEQUENCE</scope>
    <source>
        <strain evidence="5">NC_groundwater_17_Pr7_B-0.1um_64_12</strain>
    </source>
</reference>
<evidence type="ECO:0000256" key="2">
    <source>
        <dbReference type="ARBA" id="ARBA00022741"/>
    </source>
</evidence>
<dbReference type="Gene3D" id="3.30.300.160">
    <property type="entry name" value="Type II secretion system, protein E, N-terminal domain"/>
    <property type="match status" value="1"/>
</dbReference>
<dbReference type="FunFam" id="3.30.300.160:FF:000002">
    <property type="entry name" value="Type II secretion system protein E"/>
    <property type="match status" value="1"/>
</dbReference>
<proteinExistence type="inferred from homology"/>